<dbReference type="Proteomes" id="UP001164250">
    <property type="component" value="Chromosome 3"/>
</dbReference>
<comment type="caution">
    <text evidence="1">The sequence shown here is derived from an EMBL/GenBank/DDBJ whole genome shotgun (WGS) entry which is preliminary data.</text>
</comment>
<evidence type="ECO:0000313" key="1">
    <source>
        <dbReference type="EMBL" id="KAJ0102404.1"/>
    </source>
</evidence>
<dbReference type="EMBL" id="CM047899">
    <property type="protein sequence ID" value="KAJ0102404.1"/>
    <property type="molecule type" value="Genomic_DNA"/>
</dbReference>
<accession>A0ACC1BTV6</accession>
<evidence type="ECO:0000313" key="2">
    <source>
        <dbReference type="Proteomes" id="UP001164250"/>
    </source>
</evidence>
<proteinExistence type="predicted"/>
<protein>
    <submittedName>
        <fullName evidence="1">Uncharacterized protein</fullName>
    </submittedName>
</protein>
<reference evidence="2" key="1">
    <citation type="journal article" date="2023" name="G3 (Bethesda)">
        <title>Genome assembly and association tests identify interacting loci associated with vigor, precocity, and sex in interspecific pistachio rootstocks.</title>
        <authorList>
            <person name="Palmer W."/>
            <person name="Jacygrad E."/>
            <person name="Sagayaradj S."/>
            <person name="Cavanaugh K."/>
            <person name="Han R."/>
            <person name="Bertier L."/>
            <person name="Beede B."/>
            <person name="Kafkas S."/>
            <person name="Golino D."/>
            <person name="Preece J."/>
            <person name="Michelmore R."/>
        </authorList>
    </citation>
    <scope>NUCLEOTIDE SEQUENCE [LARGE SCALE GENOMIC DNA]</scope>
</reference>
<keyword evidence="2" id="KW-1185">Reference proteome</keyword>
<gene>
    <name evidence="1" type="ORF">Patl1_04046</name>
</gene>
<organism evidence="1 2">
    <name type="scientific">Pistacia atlantica</name>
    <dbReference type="NCBI Taxonomy" id="434234"/>
    <lineage>
        <taxon>Eukaryota</taxon>
        <taxon>Viridiplantae</taxon>
        <taxon>Streptophyta</taxon>
        <taxon>Embryophyta</taxon>
        <taxon>Tracheophyta</taxon>
        <taxon>Spermatophyta</taxon>
        <taxon>Magnoliopsida</taxon>
        <taxon>eudicotyledons</taxon>
        <taxon>Gunneridae</taxon>
        <taxon>Pentapetalae</taxon>
        <taxon>rosids</taxon>
        <taxon>malvids</taxon>
        <taxon>Sapindales</taxon>
        <taxon>Anacardiaceae</taxon>
        <taxon>Pistacia</taxon>
    </lineage>
</organism>
<name>A0ACC1BTV6_9ROSI</name>
<sequence length="315" mass="35446">MADAADDGFPQAVQEHFKLSDQLSYAAAASTMELDLQHHLAFNTPWNSTWANSNHDTIPFSFIGDLPPSDSNPLFHFNVLPQPPLFGELFQSVPHGYSLSTSSGGGTEYQEGDGERLESTKETGERTKHYATAREKRTNLNDRYKFLGSLVPKPSKPDRASVVGDAIDYIKELVRTVDELKLLKEKRSRSRERSIKRHNTDQDDASEESYNNGSLRSSWIQRKSKDTEIDVRIIHDQVTITLQRKKMDCLLFVSKVLDELHLDLQHVASGQIGDYYSFLFNAKIYEGSSVHAGAIANKLIEVMDTEYAAIPTSSY</sequence>